<evidence type="ECO:0000313" key="13">
    <source>
        <dbReference type="EMBL" id="GFR51094.1"/>
    </source>
</evidence>
<gene>
    <name evidence="13" type="ORF">Agub_g13420</name>
</gene>
<dbReference type="GO" id="GO:0006508">
    <property type="term" value="P:proteolysis"/>
    <property type="evidence" value="ECO:0007669"/>
    <property type="project" value="UniProtKB-KW"/>
</dbReference>
<keyword evidence="8" id="KW-0862">Zinc</keyword>
<dbReference type="FunFam" id="3.40.50.300:FF:000352">
    <property type="entry name" value="ATP-dependent zinc metalloprotease FTSH 7, chloroplastic"/>
    <property type="match status" value="1"/>
</dbReference>
<evidence type="ECO:0000256" key="1">
    <source>
        <dbReference type="ARBA" id="ARBA00001947"/>
    </source>
</evidence>
<organism evidence="13 14">
    <name type="scientific">Astrephomene gubernaculifera</name>
    <dbReference type="NCBI Taxonomy" id="47775"/>
    <lineage>
        <taxon>Eukaryota</taxon>
        <taxon>Viridiplantae</taxon>
        <taxon>Chlorophyta</taxon>
        <taxon>core chlorophytes</taxon>
        <taxon>Chlorophyceae</taxon>
        <taxon>CS clade</taxon>
        <taxon>Chlamydomonadales</taxon>
        <taxon>Astrephomenaceae</taxon>
        <taxon>Astrephomene</taxon>
    </lineage>
</organism>
<feature type="compositionally biased region" description="Low complexity" evidence="11">
    <location>
        <begin position="193"/>
        <end position="216"/>
    </location>
</feature>
<protein>
    <recommendedName>
        <fullName evidence="12">AAA+ ATPase domain-containing protein</fullName>
    </recommendedName>
</protein>
<keyword evidence="14" id="KW-1185">Reference proteome</keyword>
<comment type="similarity">
    <text evidence="3">In the N-terminal section; belongs to the AAA ATPase family.</text>
</comment>
<evidence type="ECO:0000256" key="8">
    <source>
        <dbReference type="ARBA" id="ARBA00022833"/>
    </source>
</evidence>
<proteinExistence type="inferred from homology"/>
<dbReference type="GO" id="GO:0005524">
    <property type="term" value="F:ATP binding"/>
    <property type="evidence" value="ECO:0007669"/>
    <property type="project" value="UniProtKB-KW"/>
</dbReference>
<dbReference type="Gene3D" id="3.40.50.300">
    <property type="entry name" value="P-loop containing nucleotide triphosphate hydrolases"/>
    <property type="match status" value="1"/>
</dbReference>
<dbReference type="InterPro" id="IPR027417">
    <property type="entry name" value="P-loop_NTPase"/>
</dbReference>
<evidence type="ECO:0000256" key="2">
    <source>
        <dbReference type="ARBA" id="ARBA00010044"/>
    </source>
</evidence>
<reference evidence="13 14" key="1">
    <citation type="journal article" date="2021" name="Sci. Rep.">
        <title>Genome sequencing of the multicellular alga Astrephomene provides insights into convergent evolution of germ-soma differentiation.</title>
        <authorList>
            <person name="Yamashita S."/>
            <person name="Yamamoto K."/>
            <person name="Matsuzaki R."/>
            <person name="Suzuki S."/>
            <person name="Yamaguchi H."/>
            <person name="Hirooka S."/>
            <person name="Minakuchi Y."/>
            <person name="Miyagishima S."/>
            <person name="Kawachi M."/>
            <person name="Toyoda A."/>
            <person name="Nozaki H."/>
        </authorList>
    </citation>
    <scope>NUCLEOTIDE SEQUENCE [LARGE SCALE GENOMIC DNA]</scope>
    <source>
        <strain evidence="13 14">NIES-4017</strain>
    </source>
</reference>
<feature type="region of interest" description="Disordered" evidence="11">
    <location>
        <begin position="1081"/>
        <end position="1103"/>
    </location>
</feature>
<evidence type="ECO:0000256" key="5">
    <source>
        <dbReference type="ARBA" id="ARBA00022723"/>
    </source>
</evidence>
<dbReference type="InterPro" id="IPR037219">
    <property type="entry name" value="Peptidase_M41-like"/>
</dbReference>
<evidence type="ECO:0000259" key="12">
    <source>
        <dbReference type="SMART" id="SM00382"/>
    </source>
</evidence>
<sequence length="1103" mass="120813">MYCGQLDSALGRQMPRLPGRHKCLQQLSLRTTIHARTYGSRALIHRNYGVSSQHGLRQQACVVAAAAAEAQEAAPTATQASEALQLELTEQTQPQQQQLADFRLDGDAALLSDFHRMDAARSAAAPASLDVCAQRLVTDPAELELVGAGLPIIDGPDWPDQYWQALKTMSSGKPVPPPRPHPKFTSQDLQRIATQQSAAAADSSSGTTTSTTPSSSRGGGLRLEDLVLEHVERLPEAAGEQQGQGQEGEGAAVSYRYIPRSVLGDYTTEVEPDWRSLPQISIVQLYQGLRQRNWTSAHYRPDAEPWRVQLFACDYLHTGVTGWTGWRAVVSSPGDPGFRAWVDMPEEGELVALGEQAPPAELGELGYRHIFAQLYQAYEARYPPEVLAAMYGSVGGAARAAQLGLGPGVVAAAAEVAQAGGLPHDTPALRLLDVSYHRTGNSVRHPLTAFLIRPSWDGLAAGLAAGLERSGLRELRALRDRLLPEWRLPELRVTRGHNNLGVVYFAVCLTLGIVIPALRRSRILDIKTLEEDPGAAMEFARSKSEARKEGLTGVEFRDVAGLGPILSEVVEVVEFLKDPQSFSKLGARPPKGILLEGDPGTGKTLLAKALAGEAMVPFYQMSGTEFTEGIVGLGAARVRDLFKRARATAPCVIFVDEIDALGLKRAEKDSAKTNEEREQTLNQLLTEMDGFTPDTGVVFLGATNRADLLDPALMRPGRFDRKIRMPKPDTQGRFEILTLHLRNKKLSPDVDLLQLARDLPGLAGADLANIVNEAAMNAAREGRDVLAARDIYAGVDRFTQGEVRPPLPSTHKLPVLCFAAKEIGIALVAGVLRQRHGRIEAVERVSIQPKGRAFSRTMFERGTDEDYHVMTRGRLLDRMRVALAGGLAVRQVLGEDTNFTAADLQRVTRMAKRFVFYFGFSEQLGITAWANQPYSGDFLLGQQRARKVVSTDAMDALAEWPTIAEDFRFDPPSPSDVTWHRYMAEVRRVVVSCCEDVAAILAAHEGALWAGIKALSERKEMLGSELRDLFDQHPPAGGEGGAAAGGRAQELSPYSEEQADMSRWPYGIEWLNDAYPVPHWVRQQQQQEQQEEQQKKEEEQVAV</sequence>
<dbReference type="Gene3D" id="1.10.8.60">
    <property type="match status" value="1"/>
</dbReference>
<keyword evidence="10" id="KW-0482">Metalloprotease</keyword>
<name>A0AAD3HRG3_9CHLO</name>
<feature type="domain" description="AAA+ ATPase" evidence="12">
    <location>
        <begin position="589"/>
        <end position="729"/>
    </location>
</feature>
<dbReference type="GO" id="GO:0046872">
    <property type="term" value="F:metal ion binding"/>
    <property type="evidence" value="ECO:0007669"/>
    <property type="project" value="UniProtKB-KW"/>
</dbReference>
<dbReference type="GO" id="GO:0009507">
    <property type="term" value="C:chloroplast"/>
    <property type="evidence" value="ECO:0007669"/>
    <property type="project" value="TreeGrafter"/>
</dbReference>
<keyword evidence="4" id="KW-0645">Protease</keyword>
<evidence type="ECO:0000256" key="6">
    <source>
        <dbReference type="ARBA" id="ARBA00022741"/>
    </source>
</evidence>
<dbReference type="SMART" id="SM00382">
    <property type="entry name" value="AAA"/>
    <property type="match status" value="1"/>
</dbReference>
<evidence type="ECO:0000256" key="4">
    <source>
        <dbReference type="ARBA" id="ARBA00022670"/>
    </source>
</evidence>
<dbReference type="InterPro" id="IPR003959">
    <property type="entry name" value="ATPase_AAA_core"/>
</dbReference>
<dbReference type="Pfam" id="PF17862">
    <property type="entry name" value="AAA_lid_3"/>
    <property type="match status" value="1"/>
</dbReference>
<keyword evidence="5" id="KW-0479">Metal-binding</keyword>
<feature type="region of interest" description="Disordered" evidence="11">
    <location>
        <begin position="168"/>
        <end position="221"/>
    </location>
</feature>
<keyword evidence="6" id="KW-0547">Nucleotide-binding</keyword>
<dbReference type="AlphaFoldDB" id="A0AAD3HRG3"/>
<feature type="compositionally biased region" description="Basic and acidic residues" evidence="11">
    <location>
        <begin position="1092"/>
        <end position="1103"/>
    </location>
</feature>
<evidence type="ECO:0000256" key="10">
    <source>
        <dbReference type="ARBA" id="ARBA00023049"/>
    </source>
</evidence>
<accession>A0AAD3HRG3</accession>
<dbReference type="PANTHER" id="PTHR23076:SF97">
    <property type="entry name" value="ATP-DEPENDENT ZINC METALLOPROTEASE YME1L1"/>
    <property type="match status" value="1"/>
</dbReference>
<dbReference type="Pfam" id="PF00004">
    <property type="entry name" value="AAA"/>
    <property type="match status" value="1"/>
</dbReference>
<dbReference type="GO" id="GO:0004176">
    <property type="term" value="F:ATP-dependent peptidase activity"/>
    <property type="evidence" value="ECO:0007669"/>
    <property type="project" value="InterPro"/>
</dbReference>
<dbReference type="InterPro" id="IPR003593">
    <property type="entry name" value="AAA+_ATPase"/>
</dbReference>
<evidence type="ECO:0000256" key="7">
    <source>
        <dbReference type="ARBA" id="ARBA00022801"/>
    </source>
</evidence>
<dbReference type="CDD" id="cd19501">
    <property type="entry name" value="RecA-like_FtsH"/>
    <property type="match status" value="1"/>
</dbReference>
<dbReference type="SUPFAM" id="SSF140990">
    <property type="entry name" value="FtsH protease domain-like"/>
    <property type="match status" value="1"/>
</dbReference>
<dbReference type="InterPro" id="IPR041569">
    <property type="entry name" value="AAA_lid_3"/>
</dbReference>
<dbReference type="GO" id="GO:0004222">
    <property type="term" value="F:metalloendopeptidase activity"/>
    <property type="evidence" value="ECO:0007669"/>
    <property type="project" value="InterPro"/>
</dbReference>
<dbReference type="SUPFAM" id="SSF52540">
    <property type="entry name" value="P-loop containing nucleoside triphosphate hydrolases"/>
    <property type="match status" value="1"/>
</dbReference>
<dbReference type="GO" id="GO:0016887">
    <property type="term" value="F:ATP hydrolysis activity"/>
    <property type="evidence" value="ECO:0007669"/>
    <property type="project" value="InterPro"/>
</dbReference>
<dbReference type="Pfam" id="PF01434">
    <property type="entry name" value="Peptidase_M41"/>
    <property type="match status" value="1"/>
</dbReference>
<dbReference type="InterPro" id="IPR000642">
    <property type="entry name" value="Peptidase_M41"/>
</dbReference>
<dbReference type="PANTHER" id="PTHR23076">
    <property type="entry name" value="METALLOPROTEASE M41 FTSH"/>
    <property type="match status" value="1"/>
</dbReference>
<comment type="caution">
    <text evidence="13">The sequence shown here is derived from an EMBL/GenBank/DDBJ whole genome shotgun (WGS) entry which is preliminary data.</text>
</comment>
<keyword evidence="9" id="KW-0067">ATP-binding</keyword>
<evidence type="ECO:0000313" key="14">
    <source>
        <dbReference type="Proteomes" id="UP001054857"/>
    </source>
</evidence>
<comment type="cofactor">
    <cofactor evidence="1">
        <name>Zn(2+)</name>
        <dbReference type="ChEBI" id="CHEBI:29105"/>
    </cofactor>
</comment>
<evidence type="ECO:0000256" key="9">
    <source>
        <dbReference type="ARBA" id="ARBA00022840"/>
    </source>
</evidence>
<comment type="similarity">
    <text evidence="2">In the C-terminal section; belongs to the peptidase M41 family.</text>
</comment>
<dbReference type="EMBL" id="BMAR01000045">
    <property type="protein sequence ID" value="GFR51094.1"/>
    <property type="molecule type" value="Genomic_DNA"/>
</dbReference>
<dbReference type="Proteomes" id="UP001054857">
    <property type="component" value="Unassembled WGS sequence"/>
</dbReference>
<dbReference type="FunFam" id="1.10.8.60:FF:000001">
    <property type="entry name" value="ATP-dependent zinc metalloprotease FtsH"/>
    <property type="match status" value="1"/>
</dbReference>
<feature type="region of interest" description="Disordered" evidence="11">
    <location>
        <begin position="1029"/>
        <end position="1056"/>
    </location>
</feature>
<evidence type="ECO:0000256" key="3">
    <source>
        <dbReference type="ARBA" id="ARBA00010550"/>
    </source>
</evidence>
<keyword evidence="7" id="KW-0378">Hydrolase</keyword>
<dbReference type="GO" id="GO:0045037">
    <property type="term" value="P:protein import into chloroplast stroma"/>
    <property type="evidence" value="ECO:0007669"/>
    <property type="project" value="TreeGrafter"/>
</dbReference>
<dbReference type="Gene3D" id="1.20.58.760">
    <property type="entry name" value="Peptidase M41"/>
    <property type="match status" value="1"/>
</dbReference>
<evidence type="ECO:0000256" key="11">
    <source>
        <dbReference type="SAM" id="MobiDB-lite"/>
    </source>
</evidence>